<evidence type="ECO:0000259" key="1">
    <source>
        <dbReference type="Pfam" id="PF20335"/>
    </source>
</evidence>
<dbReference type="InterPro" id="IPR046582">
    <property type="entry name" value="DUF6630"/>
</dbReference>
<evidence type="ECO:0000313" key="2">
    <source>
        <dbReference type="EMBL" id="SHG93209.1"/>
    </source>
</evidence>
<gene>
    <name evidence="2" type="ORF">SAMN02787073_5085</name>
</gene>
<proteinExistence type="predicted"/>
<accession>A0A1M5NVJ7</accession>
<evidence type="ECO:0000313" key="3">
    <source>
        <dbReference type="Proteomes" id="UP000184108"/>
    </source>
</evidence>
<name>A0A1M5NVJ7_9FLAO</name>
<protein>
    <recommendedName>
        <fullName evidence="1">DUF6630 domain-containing protein</fullName>
    </recommendedName>
</protein>
<dbReference type="EMBL" id="FQVE01000009">
    <property type="protein sequence ID" value="SHG93209.1"/>
    <property type="molecule type" value="Genomic_DNA"/>
</dbReference>
<dbReference type="AlphaFoldDB" id="A0A1M5NVJ7"/>
<dbReference type="RefSeq" id="WP_073175725.1">
    <property type="nucleotide sequence ID" value="NZ_FQVE01000009.1"/>
</dbReference>
<dbReference type="Proteomes" id="UP000184108">
    <property type="component" value="Unassembled WGS sequence"/>
</dbReference>
<reference evidence="3" key="1">
    <citation type="submission" date="2016-11" db="EMBL/GenBank/DDBJ databases">
        <authorList>
            <person name="Varghese N."/>
            <person name="Submissions S."/>
        </authorList>
    </citation>
    <scope>NUCLEOTIDE SEQUENCE [LARGE SCALE GENOMIC DNA]</scope>
    <source>
        <strain evidence="3">YR203</strain>
    </source>
</reference>
<dbReference type="Pfam" id="PF20335">
    <property type="entry name" value="DUF6630"/>
    <property type="match status" value="1"/>
</dbReference>
<feature type="domain" description="DUF6630" evidence="1">
    <location>
        <begin position="4"/>
        <end position="150"/>
    </location>
</feature>
<organism evidence="2 3">
    <name type="scientific">Chryseobacterium vrystaatense</name>
    <dbReference type="NCBI Taxonomy" id="307480"/>
    <lineage>
        <taxon>Bacteria</taxon>
        <taxon>Pseudomonadati</taxon>
        <taxon>Bacteroidota</taxon>
        <taxon>Flavobacteriia</taxon>
        <taxon>Flavobacteriales</taxon>
        <taxon>Weeksellaceae</taxon>
        <taxon>Chryseobacterium group</taxon>
        <taxon>Chryseobacterium</taxon>
    </lineage>
</organism>
<sequence length="155" mass="18661">MEKYREILEILVRDQDYVKYALDRLKDVATNPENYEDAFFRLPSINSDLVWLQFTDDLLENNYAFEVDWKENYTEVKKQIENSFRKKGISKTIERDNYLFDLEAKDYFPKVNQLLSETTFSLMYVDIDSDSYVTVLIFKSEIKILQSLDERIKLY</sequence>